<feature type="compositionally biased region" description="Basic and acidic residues" evidence="1">
    <location>
        <begin position="1"/>
        <end position="10"/>
    </location>
</feature>
<feature type="compositionally biased region" description="Polar residues" evidence="1">
    <location>
        <begin position="78"/>
        <end position="89"/>
    </location>
</feature>
<protein>
    <submittedName>
        <fullName evidence="2">Uncharacterized protein</fullName>
    </submittedName>
</protein>
<sequence length="532" mass="60127">MDYKVPDREGQFQLERPTSSASVNGSIRNETLRCSDCRRKRLNELQNKCRKIFPIDTRMRNQSRIPFNTEELPDRPSTARSFSRSSNNGDDVASVAEMERKSDITSVASLCDWSPMRDNPTKRLSKPSRLTTGRNKYLKPRSLTKGEQEIIVGICSNRGLKDKTMAGSSSITSHKDAWNYHKKSSKTHPLVKLHENESVVFEDDSTDYGIQSHYQECRVCTNQSKYYCADCGKLTAKVLTEEERLSRNCGTTPPSSPTEGGSKNLNSKQIIPPIKSSAGATYVKRTHHKRNNNSSKMAVKTTMNIFLPKLDSTSDTNDPNVVIEEDSLEPPVNSPSIDDLTSKYSLKDNMNMYRYKIDSDDCGRPNPNDKSIFVWNPMDVDWESFSMSGRRPNSLDTKRYLMQNRKRHQFGASSVPVQRGDRNELNTELTEMVKTSSAPVVKQYIMNDQIVRKDASAAMKESERPNTPSSIERQTGHVALAIFKQSKKRQNETNAKALQQSTANELVKTKTLYFQDPFATQSGIGTRSQTLP</sequence>
<dbReference type="EMBL" id="CAIIXF020000011">
    <property type="protein sequence ID" value="CAH1799255.1"/>
    <property type="molecule type" value="Genomic_DNA"/>
</dbReference>
<dbReference type="AlphaFoldDB" id="A0A8J1TDS8"/>
<feature type="region of interest" description="Disordered" evidence="1">
    <location>
        <begin position="1"/>
        <end position="24"/>
    </location>
</feature>
<evidence type="ECO:0000313" key="3">
    <source>
        <dbReference type="Proteomes" id="UP000749559"/>
    </source>
</evidence>
<feature type="region of interest" description="Disordered" evidence="1">
    <location>
        <begin position="244"/>
        <end position="269"/>
    </location>
</feature>
<evidence type="ECO:0000256" key="1">
    <source>
        <dbReference type="SAM" id="MobiDB-lite"/>
    </source>
</evidence>
<keyword evidence="3" id="KW-1185">Reference proteome</keyword>
<evidence type="ECO:0000313" key="2">
    <source>
        <dbReference type="EMBL" id="CAH1799255.1"/>
    </source>
</evidence>
<reference evidence="2" key="1">
    <citation type="submission" date="2022-03" db="EMBL/GenBank/DDBJ databases">
        <authorList>
            <person name="Martin C."/>
        </authorList>
    </citation>
    <scope>NUCLEOTIDE SEQUENCE</scope>
</reference>
<comment type="caution">
    <text evidence="2">The sequence shown here is derived from an EMBL/GenBank/DDBJ whole genome shotgun (WGS) entry which is preliminary data.</text>
</comment>
<accession>A0A8J1TDS8</accession>
<dbReference type="Proteomes" id="UP000749559">
    <property type="component" value="Unassembled WGS sequence"/>
</dbReference>
<feature type="compositionally biased region" description="Polar residues" evidence="1">
    <location>
        <begin position="248"/>
        <end position="269"/>
    </location>
</feature>
<name>A0A8J1TDS8_OWEFU</name>
<feature type="region of interest" description="Disordered" evidence="1">
    <location>
        <begin position="68"/>
        <end position="97"/>
    </location>
</feature>
<gene>
    <name evidence="2" type="ORF">OFUS_LOCUS23288</name>
</gene>
<proteinExistence type="predicted"/>
<organism evidence="2 3">
    <name type="scientific">Owenia fusiformis</name>
    <name type="common">Polychaete worm</name>
    <dbReference type="NCBI Taxonomy" id="6347"/>
    <lineage>
        <taxon>Eukaryota</taxon>
        <taxon>Metazoa</taxon>
        <taxon>Spiralia</taxon>
        <taxon>Lophotrochozoa</taxon>
        <taxon>Annelida</taxon>
        <taxon>Polychaeta</taxon>
        <taxon>Sedentaria</taxon>
        <taxon>Canalipalpata</taxon>
        <taxon>Sabellida</taxon>
        <taxon>Oweniida</taxon>
        <taxon>Oweniidae</taxon>
        <taxon>Owenia</taxon>
    </lineage>
</organism>
<dbReference type="OrthoDB" id="6109449at2759"/>